<dbReference type="EC" id="2.7.13.3" evidence="2"/>
<dbReference type="InterPro" id="IPR036097">
    <property type="entry name" value="HisK_dim/P_sf"/>
</dbReference>
<dbReference type="SMART" id="SM00387">
    <property type="entry name" value="HATPase_c"/>
    <property type="match status" value="1"/>
</dbReference>
<dbReference type="NCBIfam" id="TIGR00229">
    <property type="entry name" value="sensory_box"/>
    <property type="match status" value="3"/>
</dbReference>
<dbReference type="SUPFAM" id="SSF47384">
    <property type="entry name" value="Homodimeric domain of signal transducing histidine kinase"/>
    <property type="match status" value="1"/>
</dbReference>
<evidence type="ECO:0000256" key="8">
    <source>
        <dbReference type="ARBA" id="ARBA00022969"/>
    </source>
</evidence>
<gene>
    <name evidence="12" type="ORF">A6K24_03860</name>
</gene>
<evidence type="ECO:0000256" key="4">
    <source>
        <dbReference type="ARBA" id="ARBA00022679"/>
    </source>
</evidence>
<dbReference type="STRING" id="152268.A6K24_03860"/>
<evidence type="ECO:0000256" key="3">
    <source>
        <dbReference type="ARBA" id="ARBA00022553"/>
    </source>
</evidence>
<keyword evidence="6 12" id="KW-0418">Kinase</keyword>
<dbReference type="SMART" id="SM00388">
    <property type="entry name" value="HisKA"/>
    <property type="match status" value="1"/>
</dbReference>
<dbReference type="GO" id="GO:0000155">
    <property type="term" value="F:phosphorelay sensor kinase activity"/>
    <property type="evidence" value="ECO:0007669"/>
    <property type="project" value="InterPro"/>
</dbReference>
<keyword evidence="13" id="KW-1185">Reference proteome</keyword>
<evidence type="ECO:0000313" key="13">
    <source>
        <dbReference type="Proteomes" id="UP000078534"/>
    </source>
</evidence>
<dbReference type="SUPFAM" id="SSF55785">
    <property type="entry name" value="PYP-like sensor domain (PAS domain)"/>
    <property type="match status" value="3"/>
</dbReference>
<dbReference type="PANTHER" id="PTHR43065">
    <property type="entry name" value="SENSOR HISTIDINE KINASE"/>
    <property type="match status" value="1"/>
</dbReference>
<proteinExistence type="predicted"/>
<dbReference type="EMBL" id="LWSG01000012">
    <property type="protein sequence ID" value="OAS86657.1"/>
    <property type="molecule type" value="Genomic_DNA"/>
</dbReference>
<dbReference type="SUPFAM" id="SSF55874">
    <property type="entry name" value="ATPase domain of HSP90 chaperone/DNA topoisomerase II/histidine kinase"/>
    <property type="match status" value="1"/>
</dbReference>
<keyword evidence="3" id="KW-0597">Phosphoprotein</keyword>
<dbReference type="InterPro" id="IPR036890">
    <property type="entry name" value="HATPase_C_sf"/>
</dbReference>
<comment type="catalytic activity">
    <reaction evidence="1">
        <text>ATP + protein L-histidine = ADP + protein N-phospho-L-histidine.</text>
        <dbReference type="EC" id="2.7.13.3"/>
    </reaction>
</comment>
<sequence>MDRKATNVDTVIQDVEVYAVVSSNGRFQYISSNSIEQMGYPNDDLVGKYMKDFIHNEDLFLIESYFFNEHHLNSCTFRFLHEDGRYIWFEATVDFIRSNVSKHGQEIVLKMRALKTNLVITHSNDRIESNSDHTIGNVDGDLLLEDLPSPLYLSIFGEICYVNKAFKDLLGASSKDQLIGKHTADFIDKSYHDIVKNRIQRLHNGEKIGIIEQMWRRLDGTEISVEVTANLTTFKNQKAELIVLTDISSRRNFQKILQKSRERYQRLIDNSIDTIAVIHQDKWVFVNESGVKLFEAGDYPEMLGKNIFEHLHPNDHKQMKESLESILTGKSEVNVTNQSWTILEDKTIYTEMVCIPTTYFGEQAVQVILRDISDRKKTEELMLRSEKLSIAGQLAAGIAHEIRNPLTAIKGFLQIMHPELKNHNQYFHIIFSELNRIEMILSELLMLAKPQETKFKQANLVTLLQDVSMLLETQANLNSVSIEQKHDNSNIMINCDQNQLKQVFINLFKNAIDAMPKGGKVTVHTKRYDKNVSIIVKDEGEGIPSELIERIGEPFLTTKEKGNGLGLMITYKIIEDHNGTIFVESKLGEGSTFTVEIPCG</sequence>
<dbReference type="CDD" id="cd00130">
    <property type="entry name" value="PAS"/>
    <property type="match status" value="3"/>
</dbReference>
<dbReference type="InterPro" id="IPR013655">
    <property type="entry name" value="PAS_fold_3"/>
</dbReference>
<feature type="domain" description="Histidine kinase" evidence="10">
    <location>
        <begin position="397"/>
        <end position="600"/>
    </location>
</feature>
<dbReference type="OrthoDB" id="9815750at2"/>
<reference evidence="13" key="1">
    <citation type="submission" date="2016-04" db="EMBL/GenBank/DDBJ databases">
        <authorList>
            <person name="Lyu Z."/>
            <person name="Lyu W."/>
        </authorList>
    </citation>
    <scope>NUCLEOTIDE SEQUENCE [LARGE SCALE GENOMIC DNA]</scope>
    <source>
        <strain evidence="13">C44</strain>
    </source>
</reference>
<evidence type="ECO:0000313" key="12">
    <source>
        <dbReference type="EMBL" id="OAS86657.1"/>
    </source>
</evidence>
<evidence type="ECO:0000256" key="6">
    <source>
        <dbReference type="ARBA" id="ARBA00022777"/>
    </source>
</evidence>
<dbReference type="GO" id="GO:0005524">
    <property type="term" value="F:ATP binding"/>
    <property type="evidence" value="ECO:0007669"/>
    <property type="project" value="UniProtKB-KW"/>
</dbReference>
<dbReference type="Pfam" id="PF08447">
    <property type="entry name" value="PAS_3"/>
    <property type="match status" value="1"/>
</dbReference>
<evidence type="ECO:0000259" key="10">
    <source>
        <dbReference type="PROSITE" id="PS50109"/>
    </source>
</evidence>
<dbReference type="Pfam" id="PF00989">
    <property type="entry name" value="PAS"/>
    <property type="match status" value="2"/>
</dbReference>
<dbReference type="Pfam" id="PF02518">
    <property type="entry name" value="HATPase_c"/>
    <property type="match status" value="1"/>
</dbReference>
<dbReference type="Gene3D" id="3.30.565.10">
    <property type="entry name" value="Histidine kinase-like ATPase, C-terminal domain"/>
    <property type="match status" value="1"/>
</dbReference>
<feature type="domain" description="PAS" evidence="11">
    <location>
        <begin position="20"/>
        <end position="58"/>
    </location>
</feature>
<keyword evidence="4" id="KW-0808">Transferase</keyword>
<dbReference type="InterPro" id="IPR000014">
    <property type="entry name" value="PAS"/>
</dbReference>
<keyword evidence="8" id="KW-0749">Sporulation</keyword>
<dbReference type="FunFam" id="3.30.450.20:FF:000231">
    <property type="entry name" value="PAS domain-containing sensor histidine kinase"/>
    <property type="match status" value="1"/>
</dbReference>
<dbReference type="PROSITE" id="PS50112">
    <property type="entry name" value="PAS"/>
    <property type="match status" value="2"/>
</dbReference>
<evidence type="ECO:0000256" key="2">
    <source>
        <dbReference type="ARBA" id="ARBA00012438"/>
    </source>
</evidence>
<evidence type="ECO:0000256" key="5">
    <source>
        <dbReference type="ARBA" id="ARBA00022741"/>
    </source>
</evidence>
<dbReference type="AlphaFoldDB" id="A0A179SY25"/>
<protein>
    <recommendedName>
        <fullName evidence="2">histidine kinase</fullName>
        <ecNumber evidence="2">2.7.13.3</ecNumber>
    </recommendedName>
</protein>
<dbReference type="GO" id="GO:0030435">
    <property type="term" value="P:sporulation resulting in formation of a cellular spore"/>
    <property type="evidence" value="ECO:0007669"/>
    <property type="project" value="UniProtKB-KW"/>
</dbReference>
<organism evidence="12 13">
    <name type="scientific">Metabacillus litoralis</name>
    <dbReference type="NCBI Taxonomy" id="152268"/>
    <lineage>
        <taxon>Bacteria</taxon>
        <taxon>Bacillati</taxon>
        <taxon>Bacillota</taxon>
        <taxon>Bacilli</taxon>
        <taxon>Bacillales</taxon>
        <taxon>Bacillaceae</taxon>
        <taxon>Metabacillus</taxon>
    </lineage>
</organism>
<keyword evidence="7" id="KW-0067">ATP-binding</keyword>
<dbReference type="RefSeq" id="WP_066330868.1">
    <property type="nucleotide sequence ID" value="NZ_LWSG01000012.1"/>
</dbReference>
<dbReference type="FunFam" id="1.10.287.130:FF:000040">
    <property type="entry name" value="PAS domain-containing sensor histidine kinase"/>
    <property type="match status" value="1"/>
</dbReference>
<accession>A0A179SY25</accession>
<dbReference type="InterPro" id="IPR013767">
    <property type="entry name" value="PAS_fold"/>
</dbReference>
<evidence type="ECO:0000256" key="7">
    <source>
        <dbReference type="ARBA" id="ARBA00022840"/>
    </source>
</evidence>
<feature type="domain" description="PAS" evidence="11">
    <location>
        <begin position="260"/>
        <end position="330"/>
    </location>
</feature>
<dbReference type="CDD" id="cd00082">
    <property type="entry name" value="HisKA"/>
    <property type="match status" value="1"/>
</dbReference>
<keyword evidence="9" id="KW-0902">Two-component regulatory system</keyword>
<dbReference type="InterPro" id="IPR005467">
    <property type="entry name" value="His_kinase_dom"/>
</dbReference>
<evidence type="ECO:0000256" key="1">
    <source>
        <dbReference type="ARBA" id="ARBA00000085"/>
    </source>
</evidence>
<dbReference type="Proteomes" id="UP000078534">
    <property type="component" value="Unassembled WGS sequence"/>
</dbReference>
<dbReference type="SMART" id="SM00091">
    <property type="entry name" value="PAS"/>
    <property type="match status" value="3"/>
</dbReference>
<dbReference type="Gene3D" id="3.30.450.20">
    <property type="entry name" value="PAS domain"/>
    <property type="match status" value="3"/>
</dbReference>
<name>A0A179SY25_9BACI</name>
<comment type="caution">
    <text evidence="12">The sequence shown here is derived from an EMBL/GenBank/DDBJ whole genome shotgun (WGS) entry which is preliminary data.</text>
</comment>
<evidence type="ECO:0000256" key="9">
    <source>
        <dbReference type="ARBA" id="ARBA00023012"/>
    </source>
</evidence>
<dbReference type="Pfam" id="PF00512">
    <property type="entry name" value="HisKA"/>
    <property type="match status" value="1"/>
</dbReference>
<dbReference type="GO" id="GO:0006355">
    <property type="term" value="P:regulation of DNA-templated transcription"/>
    <property type="evidence" value="ECO:0007669"/>
    <property type="project" value="InterPro"/>
</dbReference>
<dbReference type="PANTHER" id="PTHR43065:SF34">
    <property type="entry name" value="SPORULATION KINASE A"/>
    <property type="match status" value="1"/>
</dbReference>
<dbReference type="InterPro" id="IPR035965">
    <property type="entry name" value="PAS-like_dom_sf"/>
</dbReference>
<dbReference type="Gene3D" id="1.10.287.130">
    <property type="match status" value="1"/>
</dbReference>
<keyword evidence="5" id="KW-0547">Nucleotide-binding</keyword>
<dbReference type="InterPro" id="IPR003594">
    <property type="entry name" value="HATPase_dom"/>
</dbReference>
<dbReference type="PROSITE" id="PS50109">
    <property type="entry name" value="HIS_KIN"/>
    <property type="match status" value="1"/>
</dbReference>
<dbReference type="InterPro" id="IPR004358">
    <property type="entry name" value="Sig_transdc_His_kin-like_C"/>
</dbReference>
<evidence type="ECO:0000259" key="11">
    <source>
        <dbReference type="PROSITE" id="PS50112"/>
    </source>
</evidence>
<dbReference type="InterPro" id="IPR003661">
    <property type="entry name" value="HisK_dim/P_dom"/>
</dbReference>
<dbReference type="PRINTS" id="PR00344">
    <property type="entry name" value="BCTRLSENSOR"/>
</dbReference>